<evidence type="ECO:0000256" key="1">
    <source>
        <dbReference type="ARBA" id="ARBA00004141"/>
    </source>
</evidence>
<dbReference type="EMBL" id="WHWB01034150">
    <property type="protein sequence ID" value="KAJ7413301.1"/>
    <property type="molecule type" value="Genomic_DNA"/>
</dbReference>
<reference evidence="7" key="1">
    <citation type="submission" date="2019-10" db="EMBL/GenBank/DDBJ databases">
        <authorList>
            <person name="Soares A.E.R."/>
            <person name="Aleixo A."/>
            <person name="Schneider P."/>
            <person name="Miyaki C.Y."/>
            <person name="Schneider M.P."/>
            <person name="Mello C."/>
            <person name="Vasconcelos A.T.R."/>
        </authorList>
    </citation>
    <scope>NUCLEOTIDE SEQUENCE</scope>
    <source>
        <tissue evidence="7">Muscle</tissue>
    </source>
</reference>
<feature type="transmembrane region" description="Helical" evidence="5">
    <location>
        <begin position="400"/>
        <end position="418"/>
    </location>
</feature>
<comment type="subcellular location">
    <subcellularLocation>
        <location evidence="1">Membrane</location>
        <topology evidence="1">Multi-pass membrane protein</topology>
    </subcellularLocation>
</comment>
<feature type="transmembrane region" description="Helical" evidence="5">
    <location>
        <begin position="191"/>
        <end position="209"/>
    </location>
</feature>
<dbReference type="Proteomes" id="UP001145742">
    <property type="component" value="Unassembled WGS sequence"/>
</dbReference>
<feature type="transmembrane region" description="Helical" evidence="5">
    <location>
        <begin position="347"/>
        <end position="366"/>
    </location>
</feature>
<dbReference type="InterPro" id="IPR001902">
    <property type="entry name" value="SLC26A/SulP_fam"/>
</dbReference>
<sequence>MMTGAKRKRSTVWMKIQAVQFEDIKAWCMRRLPILKWVPIYNWKESLVPDTVSGMMLAIQQVTQGLAFAALSSVHPVFGLYGSFFPVIVYAIFGMGHHVATGTFALTSLISANAVERLVPSVSTNFTANNNSGILGLSEFELQRIGVAAAVSFLGGIIQYYAHSSLHTGENTKCFSESDFVTKLMLESGKIVMQVGMFMLQLGSATFLLTEPVISAMTTGAATHVVTSQVKYLLGMKMPYISGPLGFFHIYAYVFENIRSVQLEALLLSLLSIVVLVLVKELNEKFQRNIKVVLPIDLLLIIATSIACYYADMEYVYGLEVVGHIPKGLPSPKTPPMNVLPEVVTEAFGVALVGYVASLALAQDSAKKFKYTVDDNQVACLISCVLILVVIYAIGPMLYWLPMCVLASIIVVGLKGMLMQFRDLKKYWNVDKIDWSIWVSTYVFTICFAANVGLLYGVVCTIVIVIFRFPRAKTLNLKNVKEVEYKYKAEDNCESLKQVKIISVNNPLVCLNARKFHADLIKIIQKDNMNIQVVAGQNWYSLGPVLCPALFNIFIDDLDERKFAQDTKSGGSVDILEASLIKAMQYGGNLESENPVFFESISSAFGAIQIHRNYSKYSEQSEV</sequence>
<organism evidence="7 8">
    <name type="scientific">Willisornis vidua</name>
    <name type="common">Xingu scale-backed antbird</name>
    <dbReference type="NCBI Taxonomy" id="1566151"/>
    <lineage>
        <taxon>Eukaryota</taxon>
        <taxon>Metazoa</taxon>
        <taxon>Chordata</taxon>
        <taxon>Craniata</taxon>
        <taxon>Vertebrata</taxon>
        <taxon>Euteleostomi</taxon>
        <taxon>Archelosauria</taxon>
        <taxon>Archosauria</taxon>
        <taxon>Dinosauria</taxon>
        <taxon>Saurischia</taxon>
        <taxon>Theropoda</taxon>
        <taxon>Coelurosauria</taxon>
        <taxon>Aves</taxon>
        <taxon>Neognathae</taxon>
        <taxon>Neoaves</taxon>
        <taxon>Telluraves</taxon>
        <taxon>Australaves</taxon>
        <taxon>Passeriformes</taxon>
        <taxon>Thamnophilidae</taxon>
        <taxon>Willisornis</taxon>
    </lineage>
</organism>
<gene>
    <name evidence="7" type="primary">Slc26a7</name>
    <name evidence="7" type="ORF">WISP_92186</name>
</gene>
<evidence type="ECO:0000256" key="5">
    <source>
        <dbReference type="SAM" id="Phobius"/>
    </source>
</evidence>
<protein>
    <submittedName>
        <fullName evidence="7">Anion exchange transporter</fullName>
    </submittedName>
</protein>
<feature type="transmembrane region" description="Helical" evidence="5">
    <location>
        <begin position="292"/>
        <end position="312"/>
    </location>
</feature>
<feature type="transmembrane region" description="Helical" evidence="5">
    <location>
        <begin position="378"/>
        <end position="394"/>
    </location>
</feature>
<feature type="transmembrane region" description="Helical" evidence="5">
    <location>
        <begin position="439"/>
        <end position="467"/>
    </location>
</feature>
<keyword evidence="3 5" id="KW-1133">Transmembrane helix</keyword>
<evidence type="ECO:0000256" key="3">
    <source>
        <dbReference type="ARBA" id="ARBA00022989"/>
    </source>
</evidence>
<keyword evidence="8" id="KW-1185">Reference proteome</keyword>
<comment type="caution">
    <text evidence="7">The sequence shown here is derived from an EMBL/GenBank/DDBJ whole genome shotgun (WGS) entry which is preliminary data.</text>
</comment>
<evidence type="ECO:0000256" key="2">
    <source>
        <dbReference type="ARBA" id="ARBA00022692"/>
    </source>
</evidence>
<evidence type="ECO:0000313" key="7">
    <source>
        <dbReference type="EMBL" id="KAJ7413301.1"/>
    </source>
</evidence>
<evidence type="ECO:0000313" key="8">
    <source>
        <dbReference type="Proteomes" id="UP001145742"/>
    </source>
</evidence>
<name>A0ABQ9D1F3_9PASS</name>
<proteinExistence type="predicted"/>
<dbReference type="InterPro" id="IPR011547">
    <property type="entry name" value="SLC26A/SulP_dom"/>
</dbReference>
<keyword evidence="4 5" id="KW-0472">Membrane</keyword>
<feature type="domain" description="SLC26A/SulP transporter" evidence="6">
    <location>
        <begin position="49"/>
        <end position="377"/>
    </location>
</feature>
<feature type="transmembrane region" description="Helical" evidence="5">
    <location>
        <begin position="261"/>
        <end position="280"/>
    </location>
</feature>
<keyword evidence="2 5" id="KW-0812">Transmembrane</keyword>
<dbReference type="PANTHER" id="PTHR11814">
    <property type="entry name" value="SULFATE TRANSPORTER"/>
    <property type="match status" value="1"/>
</dbReference>
<evidence type="ECO:0000256" key="4">
    <source>
        <dbReference type="ARBA" id="ARBA00023136"/>
    </source>
</evidence>
<evidence type="ECO:0000259" key="6">
    <source>
        <dbReference type="Pfam" id="PF00916"/>
    </source>
</evidence>
<dbReference type="Pfam" id="PF00916">
    <property type="entry name" value="Sulfate_transp"/>
    <property type="match status" value="1"/>
</dbReference>
<accession>A0ABQ9D1F3</accession>
<feature type="transmembrane region" description="Helical" evidence="5">
    <location>
        <begin position="238"/>
        <end position="255"/>
    </location>
</feature>